<dbReference type="PROSITE" id="PS00061">
    <property type="entry name" value="ADH_SHORT"/>
    <property type="match status" value="1"/>
</dbReference>
<sequence>MGRVDGKVAVITGGAAGLGKATAERLLKEGAKVVIVDLFEESLEKAKKELSSFGEVLSVQADVSKEEDTEKYVKAAVDTFGRIDIFFNNAGIVGKISKAVDLMAEDFDKVIAVNVRGVYLGMKHVLKVMEKQGSGSVINTSSIDGLGGGPLRLAYCASKHAVVGMTKTAALEVADKGIRVNSIHPSYAKTDMMNTVEIGVNAENPEEVRKQLAATIPLGRYGEPEDIANLVLFLGSDESAFITGTQQRIDGGMGAR</sequence>
<dbReference type="AlphaFoldDB" id="A0A7X0HT14"/>
<dbReference type="NCBIfam" id="NF005559">
    <property type="entry name" value="PRK07231.1"/>
    <property type="match status" value="1"/>
</dbReference>
<proteinExistence type="inferred from homology"/>
<comment type="similarity">
    <text evidence="1">Belongs to the short-chain dehydrogenases/reductases (SDR) family.</text>
</comment>
<dbReference type="InterPro" id="IPR020904">
    <property type="entry name" value="Sc_DH/Rdtase_CS"/>
</dbReference>
<keyword evidence="4" id="KW-1185">Reference proteome</keyword>
<dbReference type="PRINTS" id="PR00080">
    <property type="entry name" value="SDRFAMILY"/>
</dbReference>
<dbReference type="FunFam" id="3.40.50.720:FF:000084">
    <property type="entry name" value="Short-chain dehydrogenase reductase"/>
    <property type="match status" value="1"/>
</dbReference>
<dbReference type="InterPro" id="IPR002347">
    <property type="entry name" value="SDR_fam"/>
</dbReference>
<name>A0A7X0HT14_9BACI</name>
<dbReference type="PANTHER" id="PTHR24321">
    <property type="entry name" value="DEHYDROGENASES, SHORT CHAIN"/>
    <property type="match status" value="1"/>
</dbReference>
<protein>
    <submittedName>
        <fullName evidence="3">NAD(P)-dependent dehydrogenase (Short-subunit alcohol dehydrogenase family)</fullName>
    </submittedName>
</protein>
<dbReference type="SUPFAM" id="SSF51735">
    <property type="entry name" value="NAD(P)-binding Rossmann-fold domains"/>
    <property type="match status" value="1"/>
</dbReference>
<evidence type="ECO:0000313" key="3">
    <source>
        <dbReference type="EMBL" id="MBB6446319.1"/>
    </source>
</evidence>
<accession>A0A7X0HT14</accession>
<organism evidence="3 4">
    <name type="scientific">Bacillus benzoevorans</name>
    <dbReference type="NCBI Taxonomy" id="1456"/>
    <lineage>
        <taxon>Bacteria</taxon>
        <taxon>Bacillati</taxon>
        <taxon>Bacillota</taxon>
        <taxon>Bacilli</taxon>
        <taxon>Bacillales</taxon>
        <taxon>Bacillaceae</taxon>
        <taxon>Bacillus</taxon>
    </lineage>
</organism>
<evidence type="ECO:0000256" key="2">
    <source>
        <dbReference type="ARBA" id="ARBA00023002"/>
    </source>
</evidence>
<dbReference type="RefSeq" id="WP_184527189.1">
    <property type="nucleotide sequence ID" value="NZ_JACHGK010000010.1"/>
</dbReference>
<evidence type="ECO:0000313" key="4">
    <source>
        <dbReference type="Proteomes" id="UP000531594"/>
    </source>
</evidence>
<dbReference type="GO" id="GO:0016491">
    <property type="term" value="F:oxidoreductase activity"/>
    <property type="evidence" value="ECO:0007669"/>
    <property type="project" value="UniProtKB-KW"/>
</dbReference>
<dbReference type="PANTHER" id="PTHR24321:SF8">
    <property type="entry name" value="ESTRADIOL 17-BETA-DEHYDROGENASE 8-RELATED"/>
    <property type="match status" value="1"/>
</dbReference>
<dbReference type="GO" id="GO:0008206">
    <property type="term" value="P:bile acid metabolic process"/>
    <property type="evidence" value="ECO:0007669"/>
    <property type="project" value="UniProtKB-ARBA"/>
</dbReference>
<reference evidence="3 4" key="1">
    <citation type="submission" date="2020-08" db="EMBL/GenBank/DDBJ databases">
        <title>Genomic Encyclopedia of Type Strains, Phase IV (KMG-IV): sequencing the most valuable type-strain genomes for metagenomic binning, comparative biology and taxonomic classification.</title>
        <authorList>
            <person name="Goeker M."/>
        </authorList>
    </citation>
    <scope>NUCLEOTIDE SEQUENCE [LARGE SCALE GENOMIC DNA]</scope>
    <source>
        <strain evidence="3 4">DSM 5391</strain>
    </source>
</reference>
<dbReference type="Pfam" id="PF13561">
    <property type="entry name" value="adh_short_C2"/>
    <property type="match status" value="1"/>
</dbReference>
<evidence type="ECO:0000256" key="1">
    <source>
        <dbReference type="ARBA" id="ARBA00006484"/>
    </source>
</evidence>
<dbReference type="Proteomes" id="UP000531594">
    <property type="component" value="Unassembled WGS sequence"/>
</dbReference>
<dbReference type="Gene3D" id="3.40.50.720">
    <property type="entry name" value="NAD(P)-binding Rossmann-like Domain"/>
    <property type="match status" value="1"/>
</dbReference>
<comment type="caution">
    <text evidence="3">The sequence shown here is derived from an EMBL/GenBank/DDBJ whole genome shotgun (WGS) entry which is preliminary data.</text>
</comment>
<dbReference type="InterPro" id="IPR036291">
    <property type="entry name" value="NAD(P)-bd_dom_sf"/>
</dbReference>
<dbReference type="EMBL" id="JACHGK010000010">
    <property type="protein sequence ID" value="MBB6446319.1"/>
    <property type="molecule type" value="Genomic_DNA"/>
</dbReference>
<gene>
    <name evidence="3" type="ORF">HNR53_002976</name>
</gene>
<dbReference type="PRINTS" id="PR00081">
    <property type="entry name" value="GDHRDH"/>
</dbReference>
<keyword evidence="2" id="KW-0560">Oxidoreductase</keyword>